<dbReference type="EMBL" id="ADLT01000001">
    <property type="protein sequence ID" value="EHO63970.1"/>
    <property type="molecule type" value="Genomic_DNA"/>
</dbReference>
<dbReference type="GO" id="GO:0005524">
    <property type="term" value="F:ATP binding"/>
    <property type="evidence" value="ECO:0007669"/>
    <property type="project" value="UniProtKB-UniRule"/>
</dbReference>
<dbReference type="NCBIfam" id="TIGR00152">
    <property type="entry name" value="dephospho-CoA kinase"/>
    <property type="match status" value="1"/>
</dbReference>
<keyword evidence="3 8" id="KW-0808">Transferase</keyword>
<evidence type="ECO:0000313" key="10">
    <source>
        <dbReference type="EMBL" id="EHO63970.1"/>
    </source>
</evidence>
<keyword evidence="11" id="KW-1185">Reference proteome</keyword>
<dbReference type="GO" id="GO:0004140">
    <property type="term" value="F:dephospho-CoA kinase activity"/>
    <property type="evidence" value="ECO:0007669"/>
    <property type="project" value="UniProtKB-UniRule"/>
</dbReference>
<keyword evidence="4 8" id="KW-0547">Nucleotide-binding</keyword>
<dbReference type="STRING" id="742743.HMPREF9453_00027"/>
<reference evidence="10 11" key="1">
    <citation type="submission" date="2011-11" db="EMBL/GenBank/DDBJ databases">
        <title>The Genome Sequence of Dialister succinatiphilus YIT 11850.</title>
        <authorList>
            <consortium name="The Broad Institute Genome Sequencing Platform"/>
            <person name="Earl A."/>
            <person name="Ward D."/>
            <person name="Feldgarden M."/>
            <person name="Gevers D."/>
            <person name="Morotomi M."/>
            <person name="Young S.K."/>
            <person name="Zeng Q."/>
            <person name="Gargeya S."/>
            <person name="Fitzgerald M."/>
            <person name="Haas B."/>
            <person name="Abouelleil A."/>
            <person name="Alvarado L."/>
            <person name="Arachchi H.M."/>
            <person name="Berlin A."/>
            <person name="Brown A."/>
            <person name="Chapman S.B."/>
            <person name="Dunbar C."/>
            <person name="Gearin G."/>
            <person name="Goldberg J."/>
            <person name="Griggs A."/>
            <person name="Gujja S."/>
            <person name="Heiman D."/>
            <person name="Howarth C."/>
            <person name="Lui A."/>
            <person name="MacDonald P.J.P."/>
            <person name="Montmayeur A."/>
            <person name="Murphy C."/>
            <person name="Neiman D."/>
            <person name="Pearson M."/>
            <person name="Priest M."/>
            <person name="Roberts A."/>
            <person name="Saif S."/>
            <person name="Shea T."/>
            <person name="Sisk P."/>
            <person name="Stolte C."/>
            <person name="Sykes S."/>
            <person name="Wortman J."/>
            <person name="Nusbaum C."/>
            <person name="Birren B."/>
        </authorList>
    </citation>
    <scope>NUCLEOTIDE SEQUENCE [LARGE SCALE GENOMIC DNA]</scope>
    <source>
        <strain evidence="10 11">YIT 11850</strain>
    </source>
</reference>
<dbReference type="SUPFAM" id="SSF52540">
    <property type="entry name" value="P-loop containing nucleoside triphosphate hydrolases"/>
    <property type="match status" value="1"/>
</dbReference>
<proteinExistence type="inferred from homology"/>
<dbReference type="InterPro" id="IPR027417">
    <property type="entry name" value="P-loop_NTPase"/>
</dbReference>
<dbReference type="AlphaFoldDB" id="H1CXD9"/>
<evidence type="ECO:0000256" key="9">
    <source>
        <dbReference type="NCBIfam" id="TIGR00152"/>
    </source>
</evidence>
<evidence type="ECO:0000256" key="4">
    <source>
        <dbReference type="ARBA" id="ARBA00022741"/>
    </source>
</evidence>
<dbReference type="eggNOG" id="COG0237">
    <property type="taxonomic scope" value="Bacteria"/>
</dbReference>
<evidence type="ECO:0000256" key="5">
    <source>
        <dbReference type="ARBA" id="ARBA00022777"/>
    </source>
</evidence>
<evidence type="ECO:0000256" key="6">
    <source>
        <dbReference type="ARBA" id="ARBA00022840"/>
    </source>
</evidence>
<name>H1CXD9_9FIRM</name>
<comment type="pathway">
    <text evidence="8">Cofactor biosynthesis; coenzyme A biosynthesis; CoA from (R)-pantothenate: step 5/5.</text>
</comment>
<sequence>MYRIGLTGGVGSGKSTVSSYMHELGIPVIDGDKLAREAVIPGSLAMNRLREVFGPHIFLPDGSLDRLKVGEIVFNDEEKRQKLNGIIHPYIWYRTREELIRAQEDGFPVVVLDMPLLLEISWQLRVEEVWLVEVPLEVQIARVISRDGFTREQVMERIRKQMPTTNKMNYADVIIDNSRSVEDTRRQVREALKHVPGFQFPKGMEEV</sequence>
<dbReference type="Pfam" id="PF01121">
    <property type="entry name" value="CoaE"/>
    <property type="match status" value="1"/>
</dbReference>
<dbReference type="PATRIC" id="fig|742743.3.peg.29"/>
<evidence type="ECO:0000256" key="1">
    <source>
        <dbReference type="ARBA" id="ARBA00009018"/>
    </source>
</evidence>
<comment type="caution">
    <text evidence="10">The sequence shown here is derived from an EMBL/GenBank/DDBJ whole genome shotgun (WGS) entry which is preliminary data.</text>
</comment>
<dbReference type="InterPro" id="IPR001977">
    <property type="entry name" value="Depp_CoAkinase"/>
</dbReference>
<dbReference type="PANTHER" id="PTHR10695:SF46">
    <property type="entry name" value="BIFUNCTIONAL COENZYME A SYNTHASE-RELATED"/>
    <property type="match status" value="1"/>
</dbReference>
<evidence type="ECO:0000256" key="8">
    <source>
        <dbReference type="HAMAP-Rule" id="MF_00376"/>
    </source>
</evidence>
<keyword evidence="2 8" id="KW-0963">Cytoplasm</keyword>
<dbReference type="Proteomes" id="UP000003277">
    <property type="component" value="Unassembled WGS sequence"/>
</dbReference>
<dbReference type="OrthoDB" id="9812943at2"/>
<keyword evidence="6 8" id="KW-0067">ATP-binding</keyword>
<dbReference type="CDD" id="cd02022">
    <property type="entry name" value="DPCK"/>
    <property type="match status" value="1"/>
</dbReference>
<accession>H1CXD9</accession>
<dbReference type="PANTHER" id="PTHR10695">
    <property type="entry name" value="DEPHOSPHO-COA KINASE-RELATED"/>
    <property type="match status" value="1"/>
</dbReference>
<evidence type="ECO:0000256" key="7">
    <source>
        <dbReference type="ARBA" id="ARBA00022993"/>
    </source>
</evidence>
<keyword evidence="5 8" id="KW-0418">Kinase</keyword>
<feature type="binding site" evidence="8">
    <location>
        <begin position="11"/>
        <end position="16"/>
    </location>
    <ligand>
        <name>ATP</name>
        <dbReference type="ChEBI" id="CHEBI:30616"/>
    </ligand>
</feature>
<dbReference type="RefSeq" id="WP_008858534.1">
    <property type="nucleotide sequence ID" value="NZ_JH591187.1"/>
</dbReference>
<comment type="similarity">
    <text evidence="1 8">Belongs to the CoaE family.</text>
</comment>
<keyword evidence="7 8" id="KW-0173">Coenzyme A biosynthesis</keyword>
<comment type="catalytic activity">
    <reaction evidence="8">
        <text>3'-dephospho-CoA + ATP = ADP + CoA + H(+)</text>
        <dbReference type="Rhea" id="RHEA:18245"/>
        <dbReference type="ChEBI" id="CHEBI:15378"/>
        <dbReference type="ChEBI" id="CHEBI:30616"/>
        <dbReference type="ChEBI" id="CHEBI:57287"/>
        <dbReference type="ChEBI" id="CHEBI:57328"/>
        <dbReference type="ChEBI" id="CHEBI:456216"/>
        <dbReference type="EC" id="2.7.1.24"/>
    </reaction>
</comment>
<protein>
    <recommendedName>
        <fullName evidence="8 9">Dephospho-CoA kinase</fullName>
        <ecNumber evidence="8 9">2.7.1.24</ecNumber>
    </recommendedName>
    <alternativeName>
        <fullName evidence="8">Dephosphocoenzyme A kinase</fullName>
    </alternativeName>
</protein>
<comment type="subcellular location">
    <subcellularLocation>
        <location evidence="8">Cytoplasm</location>
    </subcellularLocation>
</comment>
<organism evidence="10 11">
    <name type="scientific">Dialister succinatiphilus YIT 11850</name>
    <dbReference type="NCBI Taxonomy" id="742743"/>
    <lineage>
        <taxon>Bacteria</taxon>
        <taxon>Bacillati</taxon>
        <taxon>Bacillota</taxon>
        <taxon>Negativicutes</taxon>
        <taxon>Veillonellales</taxon>
        <taxon>Veillonellaceae</taxon>
        <taxon>Dialister</taxon>
    </lineage>
</organism>
<dbReference type="GO" id="GO:0015937">
    <property type="term" value="P:coenzyme A biosynthetic process"/>
    <property type="evidence" value="ECO:0007669"/>
    <property type="project" value="UniProtKB-UniRule"/>
</dbReference>
<comment type="function">
    <text evidence="8">Catalyzes the phosphorylation of the 3'-hydroxyl group of dephosphocoenzyme A to form coenzyme A.</text>
</comment>
<evidence type="ECO:0000256" key="2">
    <source>
        <dbReference type="ARBA" id="ARBA00022490"/>
    </source>
</evidence>
<evidence type="ECO:0000313" key="11">
    <source>
        <dbReference type="Proteomes" id="UP000003277"/>
    </source>
</evidence>
<dbReference type="PROSITE" id="PS51219">
    <property type="entry name" value="DPCK"/>
    <property type="match status" value="1"/>
</dbReference>
<dbReference type="HAMAP" id="MF_00376">
    <property type="entry name" value="Dephospho_CoA_kinase"/>
    <property type="match status" value="1"/>
</dbReference>
<dbReference type="HOGENOM" id="CLU_057180_0_0_9"/>
<gene>
    <name evidence="8" type="primary">coaE</name>
    <name evidence="10" type="ORF">HMPREF9453_00027</name>
</gene>
<dbReference type="FunFam" id="3.40.50.300:FF:000991">
    <property type="entry name" value="Dephospho-CoA kinase"/>
    <property type="match status" value="1"/>
</dbReference>
<dbReference type="UniPathway" id="UPA00241">
    <property type="reaction ID" value="UER00356"/>
</dbReference>
<dbReference type="Gene3D" id="3.40.50.300">
    <property type="entry name" value="P-loop containing nucleotide triphosphate hydrolases"/>
    <property type="match status" value="1"/>
</dbReference>
<dbReference type="EC" id="2.7.1.24" evidence="8 9"/>
<evidence type="ECO:0000256" key="3">
    <source>
        <dbReference type="ARBA" id="ARBA00022679"/>
    </source>
</evidence>
<dbReference type="GO" id="GO:0005737">
    <property type="term" value="C:cytoplasm"/>
    <property type="evidence" value="ECO:0007669"/>
    <property type="project" value="UniProtKB-SubCell"/>
</dbReference>